<organism evidence="1 2">
    <name type="scientific">Kingdonia uniflora</name>
    <dbReference type="NCBI Taxonomy" id="39325"/>
    <lineage>
        <taxon>Eukaryota</taxon>
        <taxon>Viridiplantae</taxon>
        <taxon>Streptophyta</taxon>
        <taxon>Embryophyta</taxon>
        <taxon>Tracheophyta</taxon>
        <taxon>Spermatophyta</taxon>
        <taxon>Magnoliopsida</taxon>
        <taxon>Ranunculales</taxon>
        <taxon>Circaeasteraceae</taxon>
        <taxon>Kingdonia</taxon>
    </lineage>
</organism>
<gene>
    <name evidence="1" type="ORF">GIB67_015149</name>
</gene>
<protein>
    <submittedName>
        <fullName evidence="1">Uncharacterized protein</fullName>
    </submittedName>
</protein>
<dbReference type="EMBL" id="JACGCM010002249">
    <property type="protein sequence ID" value="KAF6142663.1"/>
    <property type="molecule type" value="Genomic_DNA"/>
</dbReference>
<comment type="caution">
    <text evidence="1">The sequence shown here is derived from an EMBL/GenBank/DDBJ whole genome shotgun (WGS) entry which is preliminary data.</text>
</comment>
<proteinExistence type="predicted"/>
<dbReference type="AlphaFoldDB" id="A0A7J7LJ56"/>
<reference evidence="1 2" key="1">
    <citation type="journal article" date="2020" name="IScience">
        <title>Genome Sequencing of the Endangered Kingdonia uniflora (Circaeasteraceae, Ranunculales) Reveals Potential Mechanisms of Evolutionary Specialization.</title>
        <authorList>
            <person name="Sun Y."/>
            <person name="Deng T."/>
            <person name="Zhang A."/>
            <person name="Moore M.J."/>
            <person name="Landis J.B."/>
            <person name="Lin N."/>
            <person name="Zhang H."/>
            <person name="Zhang X."/>
            <person name="Huang J."/>
            <person name="Zhang X."/>
            <person name="Sun H."/>
            <person name="Wang H."/>
        </authorList>
    </citation>
    <scope>NUCLEOTIDE SEQUENCE [LARGE SCALE GENOMIC DNA]</scope>
    <source>
        <strain evidence="1">TB1705</strain>
        <tissue evidence="1">Leaf</tissue>
    </source>
</reference>
<name>A0A7J7LJ56_9MAGN</name>
<sequence length="53" mass="6295">MLLPLLFEQTNSLFKQNFEKTFLSNRLRSSLIPRAPMNFLEQDSSSYHNTIIY</sequence>
<feature type="non-terminal residue" evidence="1">
    <location>
        <position position="53"/>
    </location>
</feature>
<keyword evidence="2" id="KW-1185">Reference proteome</keyword>
<accession>A0A7J7LJ56</accession>
<dbReference type="Proteomes" id="UP000541444">
    <property type="component" value="Unassembled WGS sequence"/>
</dbReference>
<evidence type="ECO:0000313" key="2">
    <source>
        <dbReference type="Proteomes" id="UP000541444"/>
    </source>
</evidence>
<evidence type="ECO:0000313" key="1">
    <source>
        <dbReference type="EMBL" id="KAF6142663.1"/>
    </source>
</evidence>